<dbReference type="Gene3D" id="2.130.10.10">
    <property type="entry name" value="YVTN repeat-like/Quinoprotein amine dehydrogenase"/>
    <property type="match status" value="1"/>
</dbReference>
<evidence type="ECO:0000313" key="3">
    <source>
        <dbReference type="Proteomes" id="UP000654370"/>
    </source>
</evidence>
<dbReference type="InterPro" id="IPR039588">
    <property type="entry name" value="FBXO4"/>
</dbReference>
<dbReference type="Pfam" id="PF12937">
    <property type="entry name" value="F-box-like"/>
    <property type="match status" value="1"/>
</dbReference>
<protein>
    <recommendedName>
        <fullName evidence="1">F-box domain-containing protein</fullName>
    </recommendedName>
</protein>
<feature type="domain" description="F-box" evidence="1">
    <location>
        <begin position="20"/>
        <end position="66"/>
    </location>
</feature>
<dbReference type="SUPFAM" id="SSF50978">
    <property type="entry name" value="WD40 repeat-like"/>
    <property type="match status" value="1"/>
</dbReference>
<keyword evidence="3" id="KW-1185">Reference proteome</keyword>
<gene>
    <name evidence="2" type="ORF">INT43_003160</name>
</gene>
<reference evidence="2" key="1">
    <citation type="submission" date="2020-12" db="EMBL/GenBank/DDBJ databases">
        <title>Metabolic potential, ecology and presence of endohyphal bacteria is reflected in genomic diversity of Mucoromycotina.</title>
        <authorList>
            <person name="Muszewska A."/>
            <person name="Okrasinska A."/>
            <person name="Steczkiewicz K."/>
            <person name="Drgas O."/>
            <person name="Orlowska M."/>
            <person name="Perlinska-Lenart U."/>
            <person name="Aleksandrzak-Piekarczyk T."/>
            <person name="Szatraj K."/>
            <person name="Zielenkiewicz U."/>
            <person name="Pilsyk S."/>
            <person name="Malc E."/>
            <person name="Mieczkowski P."/>
            <person name="Kruszewska J.S."/>
            <person name="Biernat P."/>
            <person name="Pawlowska J."/>
        </authorList>
    </citation>
    <scope>NUCLEOTIDE SEQUENCE</scope>
    <source>
        <strain evidence="2">WA0000067209</strain>
    </source>
</reference>
<organism evidence="2 3">
    <name type="scientific">Mortierella isabellina</name>
    <name type="common">Filamentous fungus</name>
    <name type="synonym">Umbelopsis isabellina</name>
    <dbReference type="NCBI Taxonomy" id="91625"/>
    <lineage>
        <taxon>Eukaryota</taxon>
        <taxon>Fungi</taxon>
        <taxon>Fungi incertae sedis</taxon>
        <taxon>Mucoromycota</taxon>
        <taxon>Mucoromycotina</taxon>
        <taxon>Umbelopsidomycetes</taxon>
        <taxon>Umbelopsidales</taxon>
        <taxon>Umbelopsidaceae</taxon>
        <taxon>Umbelopsis</taxon>
    </lineage>
</organism>
<accession>A0A8H7PQ79</accession>
<dbReference type="SUPFAM" id="SSF81383">
    <property type="entry name" value="F-box domain"/>
    <property type="match status" value="1"/>
</dbReference>
<dbReference type="Pfam" id="PF25499">
    <property type="entry name" value="Beta-prop_pof12"/>
    <property type="match status" value="1"/>
</dbReference>
<dbReference type="InterPro" id="IPR015943">
    <property type="entry name" value="WD40/YVTN_repeat-like_dom_sf"/>
</dbReference>
<dbReference type="Proteomes" id="UP000654370">
    <property type="component" value="Unassembled WGS sequence"/>
</dbReference>
<dbReference type="EMBL" id="JAEPQZ010000008">
    <property type="protein sequence ID" value="KAG2177913.1"/>
    <property type="molecule type" value="Genomic_DNA"/>
</dbReference>
<dbReference type="GO" id="GO:0031146">
    <property type="term" value="P:SCF-dependent proteasomal ubiquitin-dependent protein catabolic process"/>
    <property type="evidence" value="ECO:0007669"/>
    <property type="project" value="InterPro"/>
</dbReference>
<dbReference type="PANTHER" id="PTHR16008:SF4">
    <property type="entry name" value="F-BOX ONLY PROTEIN 4"/>
    <property type="match status" value="1"/>
</dbReference>
<dbReference type="InterPro" id="IPR036047">
    <property type="entry name" value="F-box-like_dom_sf"/>
</dbReference>
<dbReference type="GO" id="GO:0000209">
    <property type="term" value="P:protein polyubiquitination"/>
    <property type="evidence" value="ECO:0007669"/>
    <property type="project" value="TreeGrafter"/>
</dbReference>
<dbReference type="GO" id="GO:0019005">
    <property type="term" value="C:SCF ubiquitin ligase complex"/>
    <property type="evidence" value="ECO:0007669"/>
    <property type="project" value="TreeGrafter"/>
</dbReference>
<dbReference type="AlphaFoldDB" id="A0A8H7PQ79"/>
<dbReference type="Gene3D" id="1.20.1280.50">
    <property type="match status" value="1"/>
</dbReference>
<sequence length="482" mass="54985">MSKPAVKRRRLAAQRYENRRQDLLTLPQEVVFHVFSFLEAADLTTCARVSTKWYEAANDDHLWKPLYLVRFSNPRQLLVQQLRSQRLHSKLATGSHTAGLSTAATHNIDQRLNDRRNKWKNLYKVNHNWETGNCQVDELALPLKEERLPIDQTSNETIIQICHDMMATTWGGSSYIDIWQIHGSHIEHISKAGPSTPTCTYVTCIKWDTVDTRRVIVGYSNGGFTVYQVDARERFVQQLAHYEARPSVTCDRHCVKSITLCDNVVMTCSTDMELSTYTFDEQGNTRFCHCLTSAMHWEPLTIEVYSKGDQTYQAVVCFGMSVGLDSWTIGLQEIIFTANLILNSRHSSSRLPPGHGLLDRIQKISYAHPYVVTSHKNNTMQQYRIITEHGKRIEIEHVRTLWGHTNSVGAMAMDARIGRLVSGDRAGIKVWNLESPRELVVGIESGFGERMEWIGFDSEKIVTVAGDHENNVKVWSFTSSNK</sequence>
<evidence type="ECO:0000259" key="1">
    <source>
        <dbReference type="PROSITE" id="PS50181"/>
    </source>
</evidence>
<comment type="caution">
    <text evidence="2">The sequence shown here is derived from an EMBL/GenBank/DDBJ whole genome shotgun (WGS) entry which is preliminary data.</text>
</comment>
<proteinExistence type="predicted"/>
<dbReference type="InterPro" id="IPR036322">
    <property type="entry name" value="WD40_repeat_dom_sf"/>
</dbReference>
<dbReference type="PANTHER" id="PTHR16008">
    <property type="entry name" value="F-BOX ONLY PROTEIN 4"/>
    <property type="match status" value="1"/>
</dbReference>
<dbReference type="PROSITE" id="PS50181">
    <property type="entry name" value="FBOX"/>
    <property type="match status" value="1"/>
</dbReference>
<evidence type="ECO:0000313" key="2">
    <source>
        <dbReference type="EMBL" id="KAG2177913.1"/>
    </source>
</evidence>
<dbReference type="InterPro" id="IPR001810">
    <property type="entry name" value="F-box_dom"/>
</dbReference>
<name>A0A8H7PQ79_MORIS</name>
<dbReference type="SMART" id="SM00256">
    <property type="entry name" value="FBOX"/>
    <property type="match status" value="1"/>
</dbReference>
<dbReference type="OrthoDB" id="3219396at2759"/>